<dbReference type="EC" id="2.1.1.37" evidence="9"/>
<evidence type="ECO:0000256" key="9">
    <source>
        <dbReference type="RuleBase" id="RU000417"/>
    </source>
</evidence>
<dbReference type="PROSITE" id="PS51038">
    <property type="entry name" value="BAH"/>
    <property type="match status" value="1"/>
</dbReference>
<dbReference type="AlphaFoldDB" id="A0A9X0DJ85"/>
<dbReference type="PROSITE" id="PS51679">
    <property type="entry name" value="SAM_MT_C5"/>
    <property type="match status" value="1"/>
</dbReference>
<feature type="region of interest" description="Disordered" evidence="10">
    <location>
        <begin position="141"/>
        <end position="164"/>
    </location>
</feature>
<feature type="compositionally biased region" description="Acidic residues" evidence="10">
    <location>
        <begin position="185"/>
        <end position="197"/>
    </location>
</feature>
<reference evidence="12" key="1">
    <citation type="submission" date="2022-11" db="EMBL/GenBank/DDBJ databases">
        <title>Genome Resource of Sclerotinia nivalis Strain SnTB1, a Plant Pathogen Isolated from American Ginseng.</title>
        <authorList>
            <person name="Fan S."/>
        </authorList>
    </citation>
    <scope>NUCLEOTIDE SEQUENCE</scope>
    <source>
        <strain evidence="12">SnTB1</strain>
    </source>
</reference>
<evidence type="ECO:0000256" key="8">
    <source>
        <dbReference type="RuleBase" id="RU000416"/>
    </source>
</evidence>
<dbReference type="GO" id="GO:0044027">
    <property type="term" value="P:negative regulation of gene expression via chromosomal CpG island methylation"/>
    <property type="evidence" value="ECO:0007669"/>
    <property type="project" value="TreeGrafter"/>
</dbReference>
<dbReference type="GO" id="GO:0005634">
    <property type="term" value="C:nucleus"/>
    <property type="evidence" value="ECO:0007669"/>
    <property type="project" value="UniProtKB-SubCell"/>
</dbReference>
<keyword evidence="2 7" id="KW-0489">Methyltransferase</keyword>
<dbReference type="PROSITE" id="PS00094">
    <property type="entry name" value="C5_MTASE_1"/>
    <property type="match status" value="1"/>
</dbReference>
<accession>A0A9X0DJ85</accession>
<keyword evidence="4 7" id="KW-0949">S-adenosyl-L-methionine</keyword>
<dbReference type="InterPro" id="IPR050390">
    <property type="entry name" value="C5-Methyltransferase"/>
</dbReference>
<evidence type="ECO:0000256" key="3">
    <source>
        <dbReference type="ARBA" id="ARBA00022679"/>
    </source>
</evidence>
<dbReference type="SUPFAM" id="SSF53335">
    <property type="entry name" value="S-adenosyl-L-methionine-dependent methyltransferases"/>
    <property type="match status" value="1"/>
</dbReference>
<dbReference type="EMBL" id="JAPEIS010000009">
    <property type="protein sequence ID" value="KAJ8062778.1"/>
    <property type="molecule type" value="Genomic_DNA"/>
</dbReference>
<evidence type="ECO:0000256" key="6">
    <source>
        <dbReference type="ARBA" id="ARBA00023242"/>
    </source>
</evidence>
<keyword evidence="13" id="KW-1185">Reference proteome</keyword>
<keyword evidence="6" id="KW-0539">Nucleus</keyword>
<dbReference type="Gene3D" id="3.90.120.10">
    <property type="entry name" value="DNA Methylase, subunit A, domain 2"/>
    <property type="match status" value="1"/>
</dbReference>
<dbReference type="InterPro" id="IPR001025">
    <property type="entry name" value="BAH_dom"/>
</dbReference>
<feature type="region of interest" description="Disordered" evidence="10">
    <location>
        <begin position="185"/>
        <end position="212"/>
    </location>
</feature>
<proteinExistence type="inferred from homology"/>
<dbReference type="InterPro" id="IPR043151">
    <property type="entry name" value="BAH_sf"/>
</dbReference>
<dbReference type="GO" id="GO:0003682">
    <property type="term" value="F:chromatin binding"/>
    <property type="evidence" value="ECO:0007669"/>
    <property type="project" value="InterPro"/>
</dbReference>
<dbReference type="GO" id="GO:0032259">
    <property type="term" value="P:methylation"/>
    <property type="evidence" value="ECO:0007669"/>
    <property type="project" value="UniProtKB-KW"/>
</dbReference>
<feature type="region of interest" description="Disordered" evidence="10">
    <location>
        <begin position="75"/>
        <end position="108"/>
    </location>
</feature>
<dbReference type="SMART" id="SM00439">
    <property type="entry name" value="BAH"/>
    <property type="match status" value="2"/>
</dbReference>
<feature type="active site" evidence="7">
    <location>
        <position position="743"/>
    </location>
</feature>
<organism evidence="12 13">
    <name type="scientific">Sclerotinia nivalis</name>
    <dbReference type="NCBI Taxonomy" id="352851"/>
    <lineage>
        <taxon>Eukaryota</taxon>
        <taxon>Fungi</taxon>
        <taxon>Dikarya</taxon>
        <taxon>Ascomycota</taxon>
        <taxon>Pezizomycotina</taxon>
        <taxon>Leotiomycetes</taxon>
        <taxon>Helotiales</taxon>
        <taxon>Sclerotiniaceae</taxon>
        <taxon>Sclerotinia</taxon>
    </lineage>
</organism>
<dbReference type="OrthoDB" id="5376140at2759"/>
<evidence type="ECO:0000256" key="1">
    <source>
        <dbReference type="ARBA" id="ARBA00004123"/>
    </source>
</evidence>
<dbReference type="NCBIfam" id="TIGR00675">
    <property type="entry name" value="dcm"/>
    <property type="match status" value="1"/>
</dbReference>
<dbReference type="Pfam" id="PF00145">
    <property type="entry name" value="DNA_methylase"/>
    <property type="match status" value="1"/>
</dbReference>
<dbReference type="Gene3D" id="2.30.30.490">
    <property type="match status" value="2"/>
</dbReference>
<sequence length="1211" mass="137449">MSYLSGIDFRRKFAPLFQINPLLTNGEAYMILRANSFDVPNTCLDLAKKARRPRPKEEYWVPQKSLNQLAVTERLRGKRVTPSSSPEDSHDQLTKSETTIDTELPDQEIPTAKFPKVKPREMILLDDTDDEAGSVIIVDERRKITDSPDEGTTDIDDPLENADISGSKRSFSVFEISDESDADISDYDYGYDADSDPEIDHGSQSSSSRSVIRPLAKLRPTKKLNQESETRTTPWISKIAGSLFGRSLRSIESNKDQTSWELALKEYREAMSLARRTGEEFLRESREKIMEIEYRAGDSILVELGSDLLHARIIYLYDDENEGSMAHVRYFKHGLETIIGEIASPRELFLTSECANISMYEVKGKIKVDSRGKSGNTNVSGIGPIEEEYYASVDSYFYRLNYDILSESFTEASEMVIQNPGTPLGNYDCCAPDTAEKRKKDQPLKVLNLNRDHGSATGFIYQGIEYHLKDFVYFVSETTSNKKKPYHIGQILQVRVKNLEDSDSESETDERENFELDISLWVDVYKRYDDHFQAARSEDFGNTVELTTFDERRVFLRKSKTLNPGRLDGHCFVMHIDDIEDLDAYKDLDDTFWVQDQIPHDLIKDSVSVEDLKAMPGRHLRYSKESKKRFKREEVEVVSKENGTTLTTLDIFSGAGGLSQGFHESGVVGTAYAIEFDTAACKTFKRNFPDAIVYNHDANKLLEWVVNDEAGLNAGTLYDMENNALLKMPSKGDIDIIIGGPPCQGWSALNRSKGERCAKRELIATYLSYVDFYRPKYFLLENVMGLVYQKLDGVDVPGHSGGSLPNGAVKYAIMMEISTAQIITGYQCQHASLQAGVYGSPSSRTRVIFWASLPGYELPKYPQATHLFDGRVPKSPHRVRRSAPHWPVTIGDCLSDLPSFEWINPHVTNPETAAQMSNRLNRDKNVAQYSCSVSSRALDYVGLAKQAYVCDPLNEYQRKMRKSVPNDLLQNHTIHRLSQKYTEQLCNIPLRAGANYKNMPKNLLPKFLRQALNNSRDGGQDEFSGRYGRQSVKQGFKVVTTKLKNTSSVDWILHPYLHRTYSAREFARAQGFPDSFTWDMDNTKMTDIHKQIGNAVPIPLARAFGNELWKVMQNKSRARREVDHDGEMVDREEVKLNDEFEIKLNISAGVLVDSESDDENVDDQEDTEPEDEVDQDKDTEEEVITSTKIQGRTRMNTGWSRDDAIVLDDSD</sequence>
<evidence type="ECO:0000256" key="7">
    <source>
        <dbReference type="PROSITE-ProRule" id="PRU01016"/>
    </source>
</evidence>
<name>A0A9X0DJ85_9HELO</name>
<feature type="domain" description="BAH" evidence="11">
    <location>
        <begin position="292"/>
        <end position="413"/>
    </location>
</feature>
<comment type="catalytic activity">
    <reaction evidence="9">
        <text>a 2'-deoxycytidine in DNA + S-adenosyl-L-methionine = a 5-methyl-2'-deoxycytidine in DNA + S-adenosyl-L-homocysteine + H(+)</text>
        <dbReference type="Rhea" id="RHEA:13681"/>
        <dbReference type="Rhea" id="RHEA-COMP:11369"/>
        <dbReference type="Rhea" id="RHEA-COMP:11370"/>
        <dbReference type="ChEBI" id="CHEBI:15378"/>
        <dbReference type="ChEBI" id="CHEBI:57856"/>
        <dbReference type="ChEBI" id="CHEBI:59789"/>
        <dbReference type="ChEBI" id="CHEBI:85452"/>
        <dbReference type="ChEBI" id="CHEBI:85454"/>
        <dbReference type="EC" id="2.1.1.37"/>
    </reaction>
</comment>
<evidence type="ECO:0000313" key="12">
    <source>
        <dbReference type="EMBL" id="KAJ8062778.1"/>
    </source>
</evidence>
<feature type="region of interest" description="Disordered" evidence="10">
    <location>
        <begin position="1151"/>
        <end position="1191"/>
    </location>
</feature>
<comment type="caution">
    <text evidence="12">The sequence shown here is derived from an EMBL/GenBank/DDBJ whole genome shotgun (WGS) entry which is preliminary data.</text>
</comment>
<dbReference type="GO" id="GO:0003886">
    <property type="term" value="F:DNA (cytosine-5-)-methyltransferase activity"/>
    <property type="evidence" value="ECO:0007669"/>
    <property type="project" value="UniProtKB-EC"/>
</dbReference>
<dbReference type="PANTHER" id="PTHR10629:SF52">
    <property type="entry name" value="DNA (CYTOSINE-5)-METHYLTRANSFERASE 1"/>
    <property type="match status" value="1"/>
</dbReference>
<comment type="subcellular location">
    <subcellularLocation>
        <location evidence="1">Nucleus</location>
    </subcellularLocation>
</comment>
<dbReference type="GO" id="GO:0003677">
    <property type="term" value="F:DNA binding"/>
    <property type="evidence" value="ECO:0007669"/>
    <property type="project" value="UniProtKB-KW"/>
</dbReference>
<evidence type="ECO:0000256" key="10">
    <source>
        <dbReference type="SAM" id="MobiDB-lite"/>
    </source>
</evidence>
<comment type="similarity">
    <text evidence="7 8">Belongs to the class I-like SAM-binding methyltransferase superfamily. C5-methyltransferase family.</text>
</comment>
<evidence type="ECO:0000256" key="5">
    <source>
        <dbReference type="ARBA" id="ARBA00023125"/>
    </source>
</evidence>
<feature type="compositionally biased region" description="Acidic residues" evidence="10">
    <location>
        <begin position="147"/>
        <end position="160"/>
    </location>
</feature>
<dbReference type="InterPro" id="IPR018117">
    <property type="entry name" value="C5_DNA_meth_AS"/>
</dbReference>
<dbReference type="PRINTS" id="PR00105">
    <property type="entry name" value="C5METTRFRASE"/>
</dbReference>
<gene>
    <name evidence="12" type="ORF">OCU04_008035</name>
</gene>
<keyword evidence="5" id="KW-0238">DNA-binding</keyword>
<evidence type="ECO:0000256" key="4">
    <source>
        <dbReference type="ARBA" id="ARBA00022691"/>
    </source>
</evidence>
<keyword evidence="3 7" id="KW-0808">Transferase</keyword>
<feature type="compositionally biased region" description="Acidic residues" evidence="10">
    <location>
        <begin position="1154"/>
        <end position="1183"/>
    </location>
</feature>
<evidence type="ECO:0000259" key="11">
    <source>
        <dbReference type="PROSITE" id="PS51038"/>
    </source>
</evidence>
<evidence type="ECO:0000256" key="2">
    <source>
        <dbReference type="ARBA" id="ARBA00022603"/>
    </source>
</evidence>
<dbReference type="InterPro" id="IPR029063">
    <property type="entry name" value="SAM-dependent_MTases_sf"/>
</dbReference>
<protein>
    <recommendedName>
        <fullName evidence="9">Cytosine-specific methyltransferase</fullName>
        <ecNumber evidence="9">2.1.1.37</ecNumber>
    </recommendedName>
</protein>
<dbReference type="Gene3D" id="3.40.50.150">
    <property type="entry name" value="Vaccinia Virus protein VP39"/>
    <property type="match status" value="1"/>
</dbReference>
<dbReference type="PANTHER" id="PTHR10629">
    <property type="entry name" value="CYTOSINE-SPECIFIC METHYLTRANSFERASE"/>
    <property type="match status" value="1"/>
</dbReference>
<dbReference type="InterPro" id="IPR001525">
    <property type="entry name" value="C5_MeTfrase"/>
</dbReference>
<dbReference type="Proteomes" id="UP001152300">
    <property type="component" value="Unassembled WGS sequence"/>
</dbReference>
<evidence type="ECO:0000313" key="13">
    <source>
        <dbReference type="Proteomes" id="UP001152300"/>
    </source>
</evidence>
<dbReference type="Pfam" id="PF01426">
    <property type="entry name" value="BAH"/>
    <property type="match status" value="1"/>
</dbReference>